<keyword evidence="4 6" id="KW-1133">Transmembrane helix</keyword>
<feature type="transmembrane region" description="Helical" evidence="6">
    <location>
        <begin position="148"/>
        <end position="168"/>
    </location>
</feature>
<reference evidence="7" key="1">
    <citation type="submission" date="2021-03" db="EMBL/GenBank/DDBJ databases">
        <title>Leucobacter chromiisoli sp. nov., isolated from chromium-containing soil of chemical plant.</title>
        <authorList>
            <person name="Xu Z."/>
        </authorList>
    </citation>
    <scope>NUCLEOTIDE SEQUENCE</scope>
    <source>
        <strain evidence="7">S27</strain>
    </source>
</reference>
<dbReference type="Proteomes" id="UP000664382">
    <property type="component" value="Unassembled WGS sequence"/>
</dbReference>
<evidence type="ECO:0000256" key="5">
    <source>
        <dbReference type="ARBA" id="ARBA00023136"/>
    </source>
</evidence>
<evidence type="ECO:0000256" key="3">
    <source>
        <dbReference type="ARBA" id="ARBA00022692"/>
    </source>
</evidence>
<evidence type="ECO:0000313" key="8">
    <source>
        <dbReference type="Proteomes" id="UP000664382"/>
    </source>
</evidence>
<evidence type="ECO:0000256" key="6">
    <source>
        <dbReference type="SAM" id="Phobius"/>
    </source>
</evidence>
<dbReference type="PANTHER" id="PTHR30086">
    <property type="entry name" value="ARGININE EXPORTER PROTEIN ARGO"/>
    <property type="match status" value="1"/>
</dbReference>
<keyword evidence="8" id="KW-1185">Reference proteome</keyword>
<dbReference type="Pfam" id="PF01810">
    <property type="entry name" value="LysE"/>
    <property type="match status" value="1"/>
</dbReference>
<dbReference type="RefSeq" id="WP_208097823.1">
    <property type="nucleotide sequence ID" value="NZ_JAGDYM010000010.1"/>
</dbReference>
<evidence type="ECO:0000256" key="2">
    <source>
        <dbReference type="ARBA" id="ARBA00022475"/>
    </source>
</evidence>
<proteinExistence type="predicted"/>
<evidence type="ECO:0000313" key="7">
    <source>
        <dbReference type="EMBL" id="MBO1902054.1"/>
    </source>
</evidence>
<feature type="transmembrane region" description="Helical" evidence="6">
    <location>
        <begin position="40"/>
        <end position="63"/>
    </location>
</feature>
<evidence type="ECO:0000256" key="4">
    <source>
        <dbReference type="ARBA" id="ARBA00022989"/>
    </source>
</evidence>
<gene>
    <name evidence="7" type="ORF">J4H92_08855</name>
</gene>
<keyword evidence="2" id="KW-1003">Cell membrane</keyword>
<dbReference type="InterPro" id="IPR001123">
    <property type="entry name" value="LeuE-type"/>
</dbReference>
<comment type="caution">
    <text evidence="7">The sequence shown here is derived from an EMBL/GenBank/DDBJ whole genome shotgun (WGS) entry which is preliminary data.</text>
</comment>
<accession>A0A939MJD9</accession>
<sequence length="212" mass="22487">MTAVAWTTLLVTFAIAIVVPGPDTFLLLRLGVRERRAAMLAAGGIMVGNTIWTTASVLGLAALMRAFPAALGALQLLGSAVLIWMGVQSIRSGIGTLRETAATFTARVTDHPLRLGMITNLSNPKALLFFAALFSQILPPDAGWLDRLAVVLALTSVGLAWFLAFAWLTSSRGFQRWFGRATPYIDLLAGIVFILVAGVILAELALAAMHAA</sequence>
<dbReference type="AlphaFoldDB" id="A0A939MJD9"/>
<organism evidence="7 8">
    <name type="scientific">Leucobacter weissii</name>
    <dbReference type="NCBI Taxonomy" id="1983706"/>
    <lineage>
        <taxon>Bacteria</taxon>
        <taxon>Bacillati</taxon>
        <taxon>Actinomycetota</taxon>
        <taxon>Actinomycetes</taxon>
        <taxon>Micrococcales</taxon>
        <taxon>Microbacteriaceae</taxon>
        <taxon>Leucobacter</taxon>
    </lineage>
</organism>
<feature type="transmembrane region" description="Helical" evidence="6">
    <location>
        <begin position="6"/>
        <end position="28"/>
    </location>
</feature>
<keyword evidence="5 6" id="KW-0472">Membrane</keyword>
<dbReference type="EMBL" id="JAGDYM010000010">
    <property type="protein sequence ID" value="MBO1902054.1"/>
    <property type="molecule type" value="Genomic_DNA"/>
</dbReference>
<evidence type="ECO:0000256" key="1">
    <source>
        <dbReference type="ARBA" id="ARBA00004651"/>
    </source>
</evidence>
<feature type="transmembrane region" description="Helical" evidence="6">
    <location>
        <begin position="188"/>
        <end position="209"/>
    </location>
</feature>
<feature type="transmembrane region" description="Helical" evidence="6">
    <location>
        <begin position="69"/>
        <end position="87"/>
    </location>
</feature>
<dbReference type="PANTHER" id="PTHR30086:SF17">
    <property type="entry name" value="LYSE FAMILY TRANSLOCATOR"/>
    <property type="match status" value="1"/>
</dbReference>
<protein>
    <submittedName>
        <fullName evidence="7">LysE family translocator</fullName>
    </submittedName>
</protein>
<name>A0A939MJD9_9MICO</name>
<dbReference type="GO" id="GO:0015171">
    <property type="term" value="F:amino acid transmembrane transporter activity"/>
    <property type="evidence" value="ECO:0007669"/>
    <property type="project" value="TreeGrafter"/>
</dbReference>
<dbReference type="GO" id="GO:0005886">
    <property type="term" value="C:plasma membrane"/>
    <property type="evidence" value="ECO:0007669"/>
    <property type="project" value="UniProtKB-SubCell"/>
</dbReference>
<keyword evidence="3 6" id="KW-0812">Transmembrane</keyword>
<comment type="subcellular location">
    <subcellularLocation>
        <location evidence="1">Cell membrane</location>
        <topology evidence="1">Multi-pass membrane protein</topology>
    </subcellularLocation>
</comment>